<dbReference type="Gene3D" id="3.40.1440.60">
    <property type="entry name" value="PriA, 3(prime) DNA-binding domain"/>
    <property type="match status" value="1"/>
</dbReference>
<dbReference type="InterPro" id="IPR027417">
    <property type="entry name" value="P-loop_NTPase"/>
</dbReference>
<dbReference type="EC" id="5.6.2.4" evidence="12"/>
<keyword evidence="4 12" id="KW-0547">Nucleotide-binding</keyword>
<dbReference type="Pfam" id="PF18074">
    <property type="entry name" value="PriA_C"/>
    <property type="match status" value="1"/>
</dbReference>
<dbReference type="Proteomes" id="UP000055590">
    <property type="component" value="Chromosome"/>
</dbReference>
<keyword evidence="16" id="KW-1185">Reference proteome</keyword>
<dbReference type="InterPro" id="IPR014001">
    <property type="entry name" value="Helicase_ATP-bd"/>
</dbReference>
<evidence type="ECO:0000313" key="16">
    <source>
        <dbReference type="Proteomes" id="UP000055590"/>
    </source>
</evidence>
<evidence type="ECO:0000256" key="9">
    <source>
        <dbReference type="ARBA" id="ARBA00023125"/>
    </source>
</evidence>
<dbReference type="KEGG" id="vin:AKJ08_2177"/>
<gene>
    <name evidence="12" type="primary">priA</name>
    <name evidence="15" type="ORF">AKJ08_2177</name>
</gene>
<dbReference type="PATRIC" id="fig|1391653.3.peg.2275"/>
<dbReference type="RefSeq" id="WP_050726055.1">
    <property type="nucleotide sequence ID" value="NZ_CP012332.1"/>
</dbReference>
<dbReference type="GO" id="GO:0006269">
    <property type="term" value="P:DNA replication, synthesis of primer"/>
    <property type="evidence" value="ECO:0007669"/>
    <property type="project" value="UniProtKB-KW"/>
</dbReference>
<dbReference type="PROSITE" id="PS51192">
    <property type="entry name" value="HELICASE_ATP_BIND_1"/>
    <property type="match status" value="1"/>
</dbReference>
<evidence type="ECO:0000259" key="13">
    <source>
        <dbReference type="PROSITE" id="PS51192"/>
    </source>
</evidence>
<dbReference type="STRING" id="1391653.AKJ08_2177"/>
<evidence type="ECO:0000256" key="3">
    <source>
        <dbReference type="ARBA" id="ARBA00022723"/>
    </source>
</evidence>
<feature type="domain" description="Helicase C-terminal" evidence="14">
    <location>
        <begin position="483"/>
        <end position="663"/>
    </location>
</feature>
<dbReference type="OrthoDB" id="9759544at2"/>
<keyword evidence="5 12" id="KW-0378">Hydrolase</keyword>
<keyword evidence="9 12" id="KW-0238">DNA-binding</keyword>
<dbReference type="CDD" id="cd18804">
    <property type="entry name" value="SF2_C_priA"/>
    <property type="match status" value="1"/>
</dbReference>
<dbReference type="InterPro" id="IPR040498">
    <property type="entry name" value="PriA_CRR"/>
</dbReference>
<keyword evidence="6 12" id="KW-0347">Helicase</keyword>
<dbReference type="FunFam" id="3.40.50.300:FF:000489">
    <property type="entry name" value="Primosome assembly protein PriA"/>
    <property type="match status" value="1"/>
</dbReference>
<comment type="function">
    <text evidence="12">Initiates the restart of stalled replication forks, which reloads the replicative helicase on sites other than the origin of replication. Recognizes and binds to abandoned replication forks and remodels them to uncover a helicase loading site. Promotes assembly of the primosome at these replication forks.</text>
</comment>
<dbReference type="InterPro" id="IPR041236">
    <property type="entry name" value="PriA_C"/>
</dbReference>
<comment type="subunit">
    <text evidence="12">Component of the replication restart primosome.</text>
</comment>
<keyword evidence="1 12" id="KW-0639">Primosome</keyword>
<dbReference type="GO" id="GO:0043138">
    <property type="term" value="F:3'-5' DNA helicase activity"/>
    <property type="evidence" value="ECO:0007669"/>
    <property type="project" value="UniProtKB-EC"/>
</dbReference>
<feature type="binding site" evidence="12">
    <location>
        <position position="488"/>
    </location>
    <ligand>
        <name>Zn(2+)</name>
        <dbReference type="ChEBI" id="CHEBI:29105"/>
        <label>1</label>
    </ligand>
</feature>
<evidence type="ECO:0000256" key="8">
    <source>
        <dbReference type="ARBA" id="ARBA00022840"/>
    </source>
</evidence>
<dbReference type="CDD" id="cd17929">
    <property type="entry name" value="DEXHc_priA"/>
    <property type="match status" value="1"/>
</dbReference>
<feature type="binding site" evidence="12">
    <location>
        <position position="447"/>
    </location>
    <ligand>
        <name>Zn(2+)</name>
        <dbReference type="ChEBI" id="CHEBI:29105"/>
        <label>1</label>
    </ligand>
</feature>
<evidence type="ECO:0000256" key="12">
    <source>
        <dbReference type="HAMAP-Rule" id="MF_00983"/>
    </source>
</evidence>
<dbReference type="PANTHER" id="PTHR30580">
    <property type="entry name" value="PRIMOSOMAL PROTEIN N"/>
    <property type="match status" value="1"/>
</dbReference>
<dbReference type="Pfam" id="PF18319">
    <property type="entry name" value="Zn_ribbon_PriA"/>
    <property type="match status" value="1"/>
</dbReference>
<dbReference type="Pfam" id="PF17764">
    <property type="entry name" value="PriA_3primeBD"/>
    <property type="match status" value="1"/>
</dbReference>
<evidence type="ECO:0000256" key="10">
    <source>
        <dbReference type="ARBA" id="ARBA00023235"/>
    </source>
</evidence>
<dbReference type="GO" id="GO:0005524">
    <property type="term" value="F:ATP binding"/>
    <property type="evidence" value="ECO:0007669"/>
    <property type="project" value="UniProtKB-UniRule"/>
</dbReference>
<dbReference type="GO" id="GO:0006270">
    <property type="term" value="P:DNA replication initiation"/>
    <property type="evidence" value="ECO:0007669"/>
    <property type="project" value="TreeGrafter"/>
</dbReference>
<dbReference type="InterPro" id="IPR001650">
    <property type="entry name" value="Helicase_C-like"/>
</dbReference>
<dbReference type="GO" id="GO:1990077">
    <property type="term" value="C:primosome complex"/>
    <property type="evidence" value="ECO:0007669"/>
    <property type="project" value="UniProtKB-UniRule"/>
</dbReference>
<feature type="binding site" evidence="12">
    <location>
        <position position="459"/>
    </location>
    <ligand>
        <name>Zn(2+)</name>
        <dbReference type="ChEBI" id="CHEBI:29105"/>
        <label>2</label>
    </ligand>
</feature>
<proteinExistence type="inferred from homology"/>
<dbReference type="Gene3D" id="3.40.50.300">
    <property type="entry name" value="P-loop containing nucleotide triphosphate hydrolases"/>
    <property type="match status" value="2"/>
</dbReference>
<protein>
    <recommendedName>
        <fullName evidence="12">Replication restart protein PriA</fullName>
    </recommendedName>
    <alternativeName>
        <fullName evidence="12">ATP-dependent DNA helicase PriA</fullName>
        <ecNumber evidence="12">5.6.2.4</ecNumber>
    </alternativeName>
    <alternativeName>
        <fullName evidence="12">DNA 3'-5' helicase PriA</fullName>
    </alternativeName>
</protein>
<reference evidence="15 16" key="1">
    <citation type="submission" date="2015-08" db="EMBL/GenBank/DDBJ databases">
        <authorList>
            <person name="Babu N.S."/>
            <person name="Beckwith C.J."/>
            <person name="Beseler K.G."/>
            <person name="Brison A."/>
            <person name="Carone J.V."/>
            <person name="Caskin T.P."/>
            <person name="Diamond M."/>
            <person name="Durham M.E."/>
            <person name="Foxe J.M."/>
            <person name="Go M."/>
            <person name="Henderson B.A."/>
            <person name="Jones I.B."/>
            <person name="McGettigan J.A."/>
            <person name="Micheletti S.J."/>
            <person name="Nasrallah M.E."/>
            <person name="Ortiz D."/>
            <person name="Piller C.R."/>
            <person name="Privatt S.R."/>
            <person name="Schneider S.L."/>
            <person name="Sharp S."/>
            <person name="Smith T.C."/>
            <person name="Stanton J.D."/>
            <person name="Ullery H.E."/>
            <person name="Wilson R.J."/>
            <person name="Serrano M.G."/>
            <person name="Buck G."/>
            <person name="Lee V."/>
            <person name="Wang Y."/>
            <person name="Carvalho R."/>
            <person name="Voegtly L."/>
            <person name="Shi R."/>
            <person name="Duckworth R."/>
            <person name="Johnson A."/>
            <person name="Loviza R."/>
            <person name="Walstead R."/>
            <person name="Shah Z."/>
            <person name="Kiflezghi M."/>
            <person name="Wade K."/>
            <person name="Ball S.L."/>
            <person name="Bradley K.W."/>
            <person name="Asai D.J."/>
            <person name="Bowman C.A."/>
            <person name="Russell D.A."/>
            <person name="Pope W.H."/>
            <person name="Jacobs-Sera D."/>
            <person name="Hendrix R.W."/>
            <person name="Hatfull G.F."/>
        </authorList>
    </citation>
    <scope>NUCLEOTIDE SEQUENCE [LARGE SCALE GENOMIC DNA]</scope>
    <source>
        <strain evidence="15 16">DSM 27710</strain>
    </source>
</reference>
<comment type="catalytic activity">
    <reaction evidence="12">
        <text>Couples ATP hydrolysis with the unwinding of duplex DNA by translocating in the 3'-5' direction.</text>
        <dbReference type="EC" id="5.6.2.4"/>
    </reaction>
</comment>
<evidence type="ECO:0000256" key="11">
    <source>
        <dbReference type="ARBA" id="ARBA00048988"/>
    </source>
</evidence>
<keyword evidence="10 12" id="KW-0413">Isomerase</keyword>
<dbReference type="NCBIfam" id="TIGR00595">
    <property type="entry name" value="priA"/>
    <property type="match status" value="1"/>
</dbReference>
<comment type="similarity">
    <text evidence="12">Belongs to the helicase family. PriA subfamily.</text>
</comment>
<keyword evidence="7 12" id="KW-0862">Zinc</keyword>
<dbReference type="HAMAP" id="MF_00983">
    <property type="entry name" value="PriA"/>
    <property type="match status" value="1"/>
</dbReference>
<evidence type="ECO:0000259" key="14">
    <source>
        <dbReference type="PROSITE" id="PS51194"/>
    </source>
</evidence>
<dbReference type="SMART" id="SM00490">
    <property type="entry name" value="HELICc"/>
    <property type="match status" value="1"/>
</dbReference>
<accession>A0A0K1PE51</accession>
<dbReference type="Pfam" id="PF00271">
    <property type="entry name" value="Helicase_C"/>
    <property type="match status" value="1"/>
</dbReference>
<feature type="binding site" evidence="12">
    <location>
        <position position="475"/>
    </location>
    <ligand>
        <name>Zn(2+)</name>
        <dbReference type="ChEBI" id="CHEBI:29105"/>
        <label>2</label>
    </ligand>
</feature>
<feature type="binding site" evidence="12">
    <location>
        <position position="478"/>
    </location>
    <ligand>
        <name>Zn(2+)</name>
        <dbReference type="ChEBI" id="CHEBI:29105"/>
        <label>2</label>
    </ligand>
</feature>
<dbReference type="InterPro" id="IPR011545">
    <property type="entry name" value="DEAD/DEAH_box_helicase_dom"/>
</dbReference>
<dbReference type="SUPFAM" id="SSF52540">
    <property type="entry name" value="P-loop containing nucleoside triphosphate hydrolases"/>
    <property type="match status" value="2"/>
</dbReference>
<evidence type="ECO:0000256" key="5">
    <source>
        <dbReference type="ARBA" id="ARBA00022801"/>
    </source>
</evidence>
<evidence type="ECO:0000256" key="6">
    <source>
        <dbReference type="ARBA" id="ARBA00022806"/>
    </source>
</evidence>
<keyword evidence="3 12" id="KW-0479">Metal-binding</keyword>
<dbReference type="SMART" id="SM00487">
    <property type="entry name" value="DEXDc"/>
    <property type="match status" value="1"/>
</dbReference>
<feature type="binding site" evidence="12">
    <location>
        <position position="491"/>
    </location>
    <ligand>
        <name>Zn(2+)</name>
        <dbReference type="ChEBI" id="CHEBI:29105"/>
        <label>1</label>
    </ligand>
</feature>
<evidence type="ECO:0000256" key="7">
    <source>
        <dbReference type="ARBA" id="ARBA00022833"/>
    </source>
</evidence>
<dbReference type="InterPro" id="IPR042115">
    <property type="entry name" value="PriA_3primeBD_sf"/>
</dbReference>
<evidence type="ECO:0000313" key="15">
    <source>
        <dbReference type="EMBL" id="AKU91790.1"/>
    </source>
</evidence>
<dbReference type="GO" id="GO:0016887">
    <property type="term" value="F:ATP hydrolysis activity"/>
    <property type="evidence" value="ECO:0007669"/>
    <property type="project" value="RHEA"/>
</dbReference>
<dbReference type="PROSITE" id="PS51194">
    <property type="entry name" value="HELICASE_CTER"/>
    <property type="match status" value="1"/>
</dbReference>
<keyword evidence="2 12" id="KW-0235">DNA replication</keyword>
<dbReference type="GO" id="GO:0003677">
    <property type="term" value="F:DNA binding"/>
    <property type="evidence" value="ECO:0007669"/>
    <property type="project" value="UniProtKB-UniRule"/>
</dbReference>
<feature type="binding site" evidence="12">
    <location>
        <position position="450"/>
    </location>
    <ligand>
        <name>Zn(2+)</name>
        <dbReference type="ChEBI" id="CHEBI:29105"/>
        <label>1</label>
    </ligand>
</feature>
<feature type="domain" description="Helicase ATP-binding" evidence="13">
    <location>
        <begin position="210"/>
        <end position="376"/>
    </location>
</feature>
<comment type="catalytic activity">
    <reaction evidence="11 12">
        <text>ATP + H2O = ADP + phosphate + H(+)</text>
        <dbReference type="Rhea" id="RHEA:13065"/>
        <dbReference type="ChEBI" id="CHEBI:15377"/>
        <dbReference type="ChEBI" id="CHEBI:15378"/>
        <dbReference type="ChEBI" id="CHEBI:30616"/>
        <dbReference type="ChEBI" id="CHEBI:43474"/>
        <dbReference type="ChEBI" id="CHEBI:456216"/>
        <dbReference type="EC" id="5.6.2.4"/>
    </reaction>
</comment>
<evidence type="ECO:0000256" key="4">
    <source>
        <dbReference type="ARBA" id="ARBA00022741"/>
    </source>
</evidence>
<keyword evidence="8 12" id="KW-0067">ATP-binding</keyword>
<dbReference type="InterPro" id="IPR041222">
    <property type="entry name" value="PriA_3primeBD"/>
</dbReference>
<dbReference type="Pfam" id="PF00270">
    <property type="entry name" value="DEAD"/>
    <property type="match status" value="1"/>
</dbReference>
<dbReference type="GO" id="GO:0006310">
    <property type="term" value="P:DNA recombination"/>
    <property type="evidence" value="ECO:0007669"/>
    <property type="project" value="InterPro"/>
</dbReference>
<dbReference type="GO" id="GO:0006302">
    <property type="term" value="P:double-strand break repair"/>
    <property type="evidence" value="ECO:0007669"/>
    <property type="project" value="InterPro"/>
</dbReference>
<comment type="cofactor">
    <cofactor evidence="12">
        <name>Zn(2+)</name>
        <dbReference type="ChEBI" id="CHEBI:29105"/>
    </cofactor>
    <text evidence="12">Binds 2 zinc ions per subunit.</text>
</comment>
<feature type="binding site" evidence="12">
    <location>
        <position position="456"/>
    </location>
    <ligand>
        <name>Zn(2+)</name>
        <dbReference type="ChEBI" id="CHEBI:29105"/>
        <label>2</label>
    </ligand>
</feature>
<dbReference type="AlphaFoldDB" id="A0A0K1PE51"/>
<evidence type="ECO:0000256" key="2">
    <source>
        <dbReference type="ARBA" id="ARBA00022705"/>
    </source>
</evidence>
<sequence>MLLEVAVGAPVRGTFTYEADDDARLEPGQRLVVPFGRRRAIGFYLGPAQAAPEGKVRRIEQALDGETLFSPDLLSLIRFAADYYLYPLGEALRSALPPDLGRVDRQPATERAPAIETVSLIQPAEVWKAALGRSRSQAALAAHLEARGGSARLEELKVAVKDAPALVRKLAAKGILALHAADGGAPDSPFSGGQAPRPSDDQARAIETITASLGRFETFLLHGVTGSGKTEVYLRIISEVRERGGGALVLVPEIALTPQLAGRFRARFGSQVAVLHSGLSDRERTREHSRLRNGEATIAVGVRSAVFAPVPSLGVVIVDEEHEPSFKQEEKLRYNARDLAVYRARLNQTPCVLGSATPSLESLANAREGRYRLVELPERIDSRPLPTVELVDLSAARRTRNEAPTEPRDELELLGPRLSLALEETLASGKQAILFLNRRGHASLVLCGACGESARCPDCDVALTHHLSRGGELRCHYCDFRTPKPAGCPSCKGELLVIGAGTERVERELAKRFPDARTLRLDRDAVGSTAELTRILAAFAKGEADVLVGTQMVAKGHDFPGVTLVGVILADIGLGMPDFRASERTFQLLAQVAGRAGRGRDPGRVLIQSFHPSASAIACVEGHDFPRFAAGELERRRELGYPPFSRALAVRIEGEDSAEAERTGRRLAEAAKRWAFPGMKLLGPAPAPIARLRGRSRFQLLLLAQGPGPLQALGRRLVDVAQTAPNGVKVAFDMDPLSML</sequence>
<dbReference type="GO" id="GO:0008270">
    <property type="term" value="F:zinc ion binding"/>
    <property type="evidence" value="ECO:0007669"/>
    <property type="project" value="UniProtKB-UniRule"/>
</dbReference>
<dbReference type="PANTHER" id="PTHR30580:SF0">
    <property type="entry name" value="PRIMOSOMAL PROTEIN N"/>
    <property type="match status" value="1"/>
</dbReference>
<organism evidence="15 16">
    <name type="scientific">Vulgatibacter incomptus</name>
    <dbReference type="NCBI Taxonomy" id="1391653"/>
    <lineage>
        <taxon>Bacteria</taxon>
        <taxon>Pseudomonadati</taxon>
        <taxon>Myxococcota</taxon>
        <taxon>Myxococcia</taxon>
        <taxon>Myxococcales</taxon>
        <taxon>Cystobacterineae</taxon>
        <taxon>Vulgatibacteraceae</taxon>
        <taxon>Vulgatibacter</taxon>
    </lineage>
</organism>
<dbReference type="InterPro" id="IPR005259">
    <property type="entry name" value="PriA"/>
</dbReference>
<dbReference type="EMBL" id="CP012332">
    <property type="protein sequence ID" value="AKU91790.1"/>
    <property type="molecule type" value="Genomic_DNA"/>
</dbReference>
<name>A0A0K1PE51_9BACT</name>
<evidence type="ECO:0000256" key="1">
    <source>
        <dbReference type="ARBA" id="ARBA00022515"/>
    </source>
</evidence>